<dbReference type="OrthoDB" id="9044749at2759"/>
<dbReference type="Proteomes" id="UP000887568">
    <property type="component" value="Unplaced"/>
</dbReference>
<organism evidence="3 4">
    <name type="scientific">Patiria miniata</name>
    <name type="common">Bat star</name>
    <name type="synonym">Asterina miniata</name>
    <dbReference type="NCBI Taxonomy" id="46514"/>
    <lineage>
        <taxon>Eukaryota</taxon>
        <taxon>Metazoa</taxon>
        <taxon>Echinodermata</taxon>
        <taxon>Eleutherozoa</taxon>
        <taxon>Asterozoa</taxon>
        <taxon>Asteroidea</taxon>
        <taxon>Valvatacea</taxon>
        <taxon>Valvatida</taxon>
        <taxon>Asterinidae</taxon>
        <taxon>Patiria</taxon>
    </lineage>
</organism>
<dbReference type="Gene3D" id="2.30.29.30">
    <property type="entry name" value="Pleckstrin-homology domain (PH domain)/Phosphotyrosine-binding domain (PTB)"/>
    <property type="match status" value="1"/>
</dbReference>
<dbReference type="SUPFAM" id="SSF140741">
    <property type="entry name" value="RUN domain-like"/>
    <property type="match status" value="1"/>
</dbReference>
<dbReference type="Pfam" id="PF02759">
    <property type="entry name" value="RUN"/>
    <property type="match status" value="1"/>
</dbReference>
<dbReference type="PROSITE" id="PS50826">
    <property type="entry name" value="RUN"/>
    <property type="match status" value="1"/>
</dbReference>
<reference evidence="3" key="1">
    <citation type="submission" date="2022-11" db="UniProtKB">
        <authorList>
            <consortium name="EnsemblMetazoa"/>
        </authorList>
    </citation>
    <scope>IDENTIFICATION</scope>
</reference>
<sequence>MATRDPLLSNLKAVLLRLKENKQPITDGDPDLLILCDTMECILRKGLKKPGSLFGLYKRDYWCWMESMTTAPGSARLHPMFPIAIEACKSSNKVRSHQGRGRLLLRICLHKKILAVPIEQLLKNTRMLETWYDPLLSIIGSELLVESLTSLLFWASEIQFDLNIKNASFLDETWTLPVYRQYEFVPCKDLGVVIRHIRNRVLVAEVKPDSIGAHKDRLEPGDILDELYGESLYGSAKGGKIPSILRQHEGWPIYISVIKCHLRTGKVFYNIKDHLAVLRDEYAGFKVPIDRDPNHNSKSSKDKDQRDISHKLSGSSVHKVKYVGCTGVGKEGGTSVIESAILRVLEEHGRNPTTYKDVFLELGETNLITWEASDEDRIIMKHCYPEISSCGRRVDALLYFAYVAGDTTCTISKQFKCFVYLATCDKEVSELFHLFFSASQNTRTFLMQGSSVGMETCIAIRFRPF</sequence>
<dbReference type="InterPro" id="IPR036034">
    <property type="entry name" value="PDZ_sf"/>
</dbReference>
<proteinExistence type="predicted"/>
<name>A0A913Z8V0_PATMI</name>
<dbReference type="GeneID" id="119722250"/>
<dbReference type="PANTHER" id="PTHR46753">
    <property type="entry name" value="FYVE AND COILED-COIL DOMAIN-CONTAINING PROTEIN 1"/>
    <property type="match status" value="1"/>
</dbReference>
<dbReference type="CDD" id="cd17682">
    <property type="entry name" value="RUN_RUFY4_like"/>
    <property type="match status" value="1"/>
</dbReference>
<evidence type="ECO:0000313" key="3">
    <source>
        <dbReference type="EnsemblMetazoa" id="XP_038048218.1"/>
    </source>
</evidence>
<evidence type="ECO:0000313" key="4">
    <source>
        <dbReference type="Proteomes" id="UP000887568"/>
    </source>
</evidence>
<accession>A0A913Z8V0</accession>
<evidence type="ECO:0000259" key="2">
    <source>
        <dbReference type="PROSITE" id="PS50826"/>
    </source>
</evidence>
<dbReference type="InterPro" id="IPR037213">
    <property type="entry name" value="Run_dom_sf"/>
</dbReference>
<keyword evidence="4" id="KW-1185">Reference proteome</keyword>
<dbReference type="SUPFAM" id="SSF50729">
    <property type="entry name" value="PH domain-like"/>
    <property type="match status" value="1"/>
</dbReference>
<dbReference type="AlphaFoldDB" id="A0A913Z8V0"/>
<dbReference type="InterPro" id="IPR011993">
    <property type="entry name" value="PH-like_dom_sf"/>
</dbReference>
<dbReference type="InterPro" id="IPR006020">
    <property type="entry name" value="PTB/PI_dom"/>
</dbReference>
<feature type="region of interest" description="Disordered" evidence="1">
    <location>
        <begin position="289"/>
        <end position="311"/>
    </location>
</feature>
<dbReference type="Pfam" id="PF00640">
    <property type="entry name" value="PID"/>
    <property type="match status" value="1"/>
</dbReference>
<evidence type="ECO:0000256" key="1">
    <source>
        <dbReference type="SAM" id="MobiDB-lite"/>
    </source>
</evidence>
<dbReference type="SUPFAM" id="SSF50156">
    <property type="entry name" value="PDZ domain-like"/>
    <property type="match status" value="1"/>
</dbReference>
<dbReference type="PANTHER" id="PTHR46753:SF3">
    <property type="entry name" value="PDZ DOMAIN-CONTAINING PROTEIN"/>
    <property type="match status" value="1"/>
</dbReference>
<feature type="compositionally biased region" description="Basic and acidic residues" evidence="1">
    <location>
        <begin position="289"/>
        <end position="310"/>
    </location>
</feature>
<protein>
    <recommendedName>
        <fullName evidence="2">RUN domain-containing protein</fullName>
    </recommendedName>
</protein>
<dbReference type="OMA" id="HRTHWAV"/>
<dbReference type="EnsemblMetazoa" id="XM_038192290.1">
    <property type="protein sequence ID" value="XP_038048218.1"/>
    <property type="gene ID" value="LOC119722250"/>
</dbReference>
<dbReference type="Gene3D" id="1.20.58.900">
    <property type="match status" value="1"/>
</dbReference>
<dbReference type="RefSeq" id="XP_038048218.1">
    <property type="nucleotide sequence ID" value="XM_038192290.1"/>
</dbReference>
<feature type="domain" description="RUN" evidence="2">
    <location>
        <begin position="26"/>
        <end position="167"/>
    </location>
</feature>
<dbReference type="InterPro" id="IPR004012">
    <property type="entry name" value="Run_dom"/>
</dbReference>